<dbReference type="OrthoDB" id="2013436at2759"/>
<name>A0A1Y1I5M3_KLENI</name>
<evidence type="ECO:0000313" key="2">
    <source>
        <dbReference type="Proteomes" id="UP000054558"/>
    </source>
</evidence>
<proteinExistence type="predicted"/>
<protein>
    <submittedName>
        <fullName evidence="1">Uncharacterized protein</fullName>
    </submittedName>
</protein>
<sequence>MTPSITIVRTDRSEFLEQDLAVPLSQLSRSHVSEVATSSAGSNLVLLGDVATCERDSLAVPIEEISAAGTSGAQEGAGSEEVNRTSTRLIRRRRFRPWRLPFAAAKRASDWVGQRVDRTRAFLCHHWHLLRTGESATELVIVFSPIVAASSLAYLGPAMCFWATKKLAMTALFSMITFTSLQADSLQPNNKLWCMTDRTIATVAVITGPVRTFLHAAATFDMKIKIAILSTVALSCLAWSRSSKSQSDFVLRHTCWHIVSAAGLSWMALRSAYLVQQYEAKLLLTVAELVA</sequence>
<dbReference type="Proteomes" id="UP000054558">
    <property type="component" value="Unassembled WGS sequence"/>
</dbReference>
<accession>A0A1Y1I5M3</accession>
<gene>
    <name evidence="1" type="ORF">KFL_001900040</name>
</gene>
<organism evidence="1 2">
    <name type="scientific">Klebsormidium nitens</name>
    <name type="common">Green alga</name>
    <name type="synonym">Ulothrix nitens</name>
    <dbReference type="NCBI Taxonomy" id="105231"/>
    <lineage>
        <taxon>Eukaryota</taxon>
        <taxon>Viridiplantae</taxon>
        <taxon>Streptophyta</taxon>
        <taxon>Klebsormidiophyceae</taxon>
        <taxon>Klebsormidiales</taxon>
        <taxon>Klebsormidiaceae</taxon>
        <taxon>Klebsormidium</taxon>
    </lineage>
</organism>
<dbReference type="AlphaFoldDB" id="A0A1Y1I5M3"/>
<evidence type="ECO:0000313" key="1">
    <source>
        <dbReference type="EMBL" id="GAQ84461.1"/>
    </source>
</evidence>
<keyword evidence="2" id="KW-1185">Reference proteome</keyword>
<dbReference type="EMBL" id="DF237139">
    <property type="protein sequence ID" value="GAQ84461.1"/>
    <property type="molecule type" value="Genomic_DNA"/>
</dbReference>
<reference evidence="1 2" key="1">
    <citation type="journal article" date="2014" name="Nat. Commun.">
        <title>Klebsormidium flaccidum genome reveals primary factors for plant terrestrial adaptation.</title>
        <authorList>
            <person name="Hori K."/>
            <person name="Maruyama F."/>
            <person name="Fujisawa T."/>
            <person name="Togashi T."/>
            <person name="Yamamoto N."/>
            <person name="Seo M."/>
            <person name="Sato S."/>
            <person name="Yamada T."/>
            <person name="Mori H."/>
            <person name="Tajima N."/>
            <person name="Moriyama T."/>
            <person name="Ikeuchi M."/>
            <person name="Watanabe M."/>
            <person name="Wada H."/>
            <person name="Kobayashi K."/>
            <person name="Saito M."/>
            <person name="Masuda T."/>
            <person name="Sasaki-Sekimoto Y."/>
            <person name="Mashiguchi K."/>
            <person name="Awai K."/>
            <person name="Shimojima M."/>
            <person name="Masuda S."/>
            <person name="Iwai M."/>
            <person name="Nobusawa T."/>
            <person name="Narise T."/>
            <person name="Kondo S."/>
            <person name="Saito H."/>
            <person name="Sato R."/>
            <person name="Murakawa M."/>
            <person name="Ihara Y."/>
            <person name="Oshima-Yamada Y."/>
            <person name="Ohtaka K."/>
            <person name="Satoh M."/>
            <person name="Sonobe K."/>
            <person name="Ishii M."/>
            <person name="Ohtani R."/>
            <person name="Kanamori-Sato M."/>
            <person name="Honoki R."/>
            <person name="Miyazaki D."/>
            <person name="Mochizuki H."/>
            <person name="Umetsu J."/>
            <person name="Higashi K."/>
            <person name="Shibata D."/>
            <person name="Kamiya Y."/>
            <person name="Sato N."/>
            <person name="Nakamura Y."/>
            <person name="Tabata S."/>
            <person name="Ida S."/>
            <person name="Kurokawa K."/>
            <person name="Ohta H."/>
        </authorList>
    </citation>
    <scope>NUCLEOTIDE SEQUENCE [LARGE SCALE GENOMIC DNA]</scope>
    <source>
        <strain evidence="1 2">NIES-2285</strain>
    </source>
</reference>